<dbReference type="SUPFAM" id="SSF53850">
    <property type="entry name" value="Periplasmic binding protein-like II"/>
    <property type="match status" value="1"/>
</dbReference>
<protein>
    <submittedName>
        <fullName evidence="1">Molybdate ABC transporter substrate-binding protein</fullName>
    </submittedName>
</protein>
<keyword evidence="2" id="KW-1185">Reference proteome</keyword>
<name>A0ABV8IKL4_9ACTN</name>
<gene>
    <name evidence="1" type="ORF">ACFO0C_06315</name>
</gene>
<dbReference type="Proteomes" id="UP001595867">
    <property type="component" value="Unassembled WGS sequence"/>
</dbReference>
<accession>A0ABV8IKL4</accession>
<sequence length="105" mass="10911">MDESLAEAFVEVERGFEAQYPNVEVVLSYGEGLDLADRIAGGAAADVFASDDPSAVQRVGLNAEPVAVGRVSLVLVKPGKGADLVAFVRDGAGRRILIDSGLARP</sequence>
<dbReference type="Gene3D" id="3.40.190.10">
    <property type="entry name" value="Periplasmic binding protein-like II"/>
    <property type="match status" value="1"/>
</dbReference>
<evidence type="ECO:0000313" key="2">
    <source>
        <dbReference type="Proteomes" id="UP001595867"/>
    </source>
</evidence>
<dbReference type="RefSeq" id="WP_378065585.1">
    <property type="nucleotide sequence ID" value="NZ_JBHSBL010000006.1"/>
</dbReference>
<proteinExistence type="predicted"/>
<organism evidence="1 2">
    <name type="scientific">Actinoplanes subglobosus</name>
    <dbReference type="NCBI Taxonomy" id="1547892"/>
    <lineage>
        <taxon>Bacteria</taxon>
        <taxon>Bacillati</taxon>
        <taxon>Actinomycetota</taxon>
        <taxon>Actinomycetes</taxon>
        <taxon>Micromonosporales</taxon>
        <taxon>Micromonosporaceae</taxon>
        <taxon>Actinoplanes</taxon>
    </lineage>
</organism>
<evidence type="ECO:0000313" key="1">
    <source>
        <dbReference type="EMBL" id="MFC4064536.1"/>
    </source>
</evidence>
<reference evidence="2" key="1">
    <citation type="journal article" date="2019" name="Int. J. Syst. Evol. Microbiol.">
        <title>The Global Catalogue of Microorganisms (GCM) 10K type strain sequencing project: providing services to taxonomists for standard genome sequencing and annotation.</title>
        <authorList>
            <consortium name="The Broad Institute Genomics Platform"/>
            <consortium name="The Broad Institute Genome Sequencing Center for Infectious Disease"/>
            <person name="Wu L."/>
            <person name="Ma J."/>
        </authorList>
    </citation>
    <scope>NUCLEOTIDE SEQUENCE [LARGE SCALE GENOMIC DNA]</scope>
    <source>
        <strain evidence="2">TBRC 5832</strain>
    </source>
</reference>
<dbReference type="EMBL" id="JBHSBL010000006">
    <property type="protein sequence ID" value="MFC4064536.1"/>
    <property type="molecule type" value="Genomic_DNA"/>
</dbReference>
<comment type="caution">
    <text evidence="1">The sequence shown here is derived from an EMBL/GenBank/DDBJ whole genome shotgun (WGS) entry which is preliminary data.</text>
</comment>
<dbReference type="Pfam" id="PF13531">
    <property type="entry name" value="SBP_bac_11"/>
    <property type="match status" value="1"/>
</dbReference>